<dbReference type="OrthoDB" id="9770043at2"/>
<dbReference type="Proteomes" id="UP000284120">
    <property type="component" value="Unassembled WGS sequence"/>
</dbReference>
<evidence type="ECO:0000313" key="3">
    <source>
        <dbReference type="Proteomes" id="UP000284120"/>
    </source>
</evidence>
<comment type="caution">
    <text evidence="2">The sequence shown here is derived from an EMBL/GenBank/DDBJ whole genome shotgun (WGS) entry which is preliminary data.</text>
</comment>
<feature type="chain" id="PRO_5018614775" description="Nuclear transport factor 2 family protein" evidence="1">
    <location>
        <begin position="20"/>
        <end position="153"/>
    </location>
</feature>
<feature type="signal peptide" evidence="1">
    <location>
        <begin position="1"/>
        <end position="19"/>
    </location>
</feature>
<reference evidence="2 3" key="1">
    <citation type="submission" date="2018-06" db="EMBL/GenBank/DDBJ databases">
        <title>Pedobacter endophyticus sp. nov., an endophytic bacterium isolated from a leaf of Triticum aestivum.</title>
        <authorList>
            <person name="Zhang L."/>
        </authorList>
    </citation>
    <scope>NUCLEOTIDE SEQUENCE [LARGE SCALE GENOMIC DNA]</scope>
    <source>
        <strain evidence="2 3">CM134L-2</strain>
    </source>
</reference>
<dbReference type="Pfam" id="PF12893">
    <property type="entry name" value="Lumazine_bd_2"/>
    <property type="match status" value="1"/>
</dbReference>
<name>A0A3S3PW54_9SPHI</name>
<protein>
    <recommendedName>
        <fullName evidence="4">Nuclear transport factor 2 family protein</fullName>
    </recommendedName>
</protein>
<evidence type="ECO:0000313" key="2">
    <source>
        <dbReference type="EMBL" id="RWU10819.1"/>
    </source>
</evidence>
<sequence>MRKVFLFVGLSLFFLNVNAQVNETKNDLQAIQKTLDLYMDGQAFGDSAKVAQAFHDSWQLKGFSDNEFRVIPKAKYLVGYKKRDAKPNNWSARTVFIDISNNAAVAKVEISTSRLLFTDYFNLLRTDKGWFIVDKISSRVPHKTVETPAVKSK</sequence>
<dbReference type="EMBL" id="SAYW01000001">
    <property type="protein sequence ID" value="RWU10819.1"/>
    <property type="molecule type" value="Genomic_DNA"/>
</dbReference>
<dbReference type="SUPFAM" id="SSF54427">
    <property type="entry name" value="NTF2-like"/>
    <property type="match status" value="1"/>
</dbReference>
<keyword evidence="3" id="KW-1185">Reference proteome</keyword>
<dbReference type="InterPro" id="IPR039437">
    <property type="entry name" value="FrzH/put_lumazine-bd"/>
</dbReference>
<gene>
    <name evidence="2" type="ORF">DPV69_05675</name>
</gene>
<organism evidence="2 3">
    <name type="scientific">Pedobacter chitinilyticus</name>
    <dbReference type="NCBI Taxonomy" id="2233776"/>
    <lineage>
        <taxon>Bacteria</taxon>
        <taxon>Pseudomonadati</taxon>
        <taxon>Bacteroidota</taxon>
        <taxon>Sphingobacteriia</taxon>
        <taxon>Sphingobacteriales</taxon>
        <taxon>Sphingobacteriaceae</taxon>
        <taxon>Pedobacter</taxon>
    </lineage>
</organism>
<keyword evidence="1" id="KW-0732">Signal</keyword>
<accession>A0A3S3PW54</accession>
<proteinExistence type="predicted"/>
<dbReference type="Gene3D" id="3.10.450.50">
    <property type="match status" value="1"/>
</dbReference>
<dbReference type="RefSeq" id="WP_113646300.1">
    <property type="nucleotide sequence ID" value="NZ_QMHN01000001.1"/>
</dbReference>
<evidence type="ECO:0000256" key="1">
    <source>
        <dbReference type="SAM" id="SignalP"/>
    </source>
</evidence>
<dbReference type="AlphaFoldDB" id="A0A3S3PW54"/>
<dbReference type="InterPro" id="IPR032710">
    <property type="entry name" value="NTF2-like_dom_sf"/>
</dbReference>
<evidence type="ECO:0008006" key="4">
    <source>
        <dbReference type="Google" id="ProtNLM"/>
    </source>
</evidence>